<organism evidence="13 14">
    <name type="scientific">Hydrogenoanaerobacterium saccharovorans</name>
    <dbReference type="NCBI Taxonomy" id="474960"/>
    <lineage>
        <taxon>Bacteria</taxon>
        <taxon>Bacillati</taxon>
        <taxon>Bacillota</taxon>
        <taxon>Clostridia</taxon>
        <taxon>Eubacteriales</taxon>
        <taxon>Oscillospiraceae</taxon>
        <taxon>Hydrogenoanaerobacterium</taxon>
    </lineage>
</organism>
<feature type="binding site" evidence="11">
    <location>
        <position position="52"/>
    </location>
    <ligand>
        <name>L-glutamine</name>
        <dbReference type="ChEBI" id="CHEBI:58359"/>
    </ligand>
</feature>
<protein>
    <recommendedName>
        <fullName evidence="11">Carbamoyl phosphate synthase small chain</fullName>
        <ecNumber evidence="11">6.3.5.5</ecNumber>
    </recommendedName>
    <alternativeName>
        <fullName evidence="11">Carbamoyl phosphate synthetase glutamine chain</fullName>
    </alternativeName>
</protein>
<dbReference type="AlphaFoldDB" id="A0A1H8A958"/>
<evidence type="ECO:0000313" key="14">
    <source>
        <dbReference type="Proteomes" id="UP000199158"/>
    </source>
</evidence>
<keyword evidence="11" id="KW-0055">Arginine biosynthesis</keyword>
<dbReference type="RefSeq" id="WP_092752542.1">
    <property type="nucleotide sequence ID" value="NZ_FOCG01000001.1"/>
</dbReference>
<dbReference type="Pfam" id="PF00117">
    <property type="entry name" value="GATase"/>
    <property type="match status" value="1"/>
</dbReference>
<feature type="binding site" evidence="11">
    <location>
        <position position="258"/>
    </location>
    <ligand>
        <name>L-glutamine</name>
        <dbReference type="ChEBI" id="CHEBI:58359"/>
    </ligand>
</feature>
<evidence type="ECO:0000256" key="8">
    <source>
        <dbReference type="ARBA" id="ARBA00022975"/>
    </source>
</evidence>
<gene>
    <name evidence="11" type="primary">carA</name>
    <name evidence="13" type="ORF">SAMN05216180_1157</name>
</gene>
<dbReference type="GO" id="GO:0044205">
    <property type="term" value="P:'de novo' UMP biosynthetic process"/>
    <property type="evidence" value="ECO:0007669"/>
    <property type="project" value="UniProtKB-UniRule"/>
</dbReference>
<comment type="caution">
    <text evidence="11">Lacks conserved residue(s) required for the propagation of feature annotation.</text>
</comment>
<feature type="region of interest" description="CPSase" evidence="11">
    <location>
        <begin position="1"/>
        <end position="173"/>
    </location>
</feature>
<dbReference type="InterPro" id="IPR035686">
    <property type="entry name" value="CPSase_GATase1"/>
</dbReference>
<keyword evidence="6 11" id="KW-0067">ATP-binding</keyword>
<dbReference type="OrthoDB" id="9804328at2"/>
<keyword evidence="5 11" id="KW-0547">Nucleotide-binding</keyword>
<dbReference type="UniPathway" id="UPA00068">
    <property type="reaction ID" value="UER00171"/>
</dbReference>
<proteinExistence type="inferred from homology"/>
<dbReference type="NCBIfam" id="TIGR01368">
    <property type="entry name" value="CPSaseIIsmall"/>
    <property type="match status" value="1"/>
</dbReference>
<dbReference type="PRINTS" id="PR00096">
    <property type="entry name" value="GATASE"/>
</dbReference>
<keyword evidence="4 11" id="KW-0436">Ligase</keyword>
<comment type="catalytic activity">
    <reaction evidence="9 11">
        <text>hydrogencarbonate + L-glutamine + 2 ATP + H2O = carbamoyl phosphate + L-glutamate + 2 ADP + phosphate + 2 H(+)</text>
        <dbReference type="Rhea" id="RHEA:18633"/>
        <dbReference type="ChEBI" id="CHEBI:15377"/>
        <dbReference type="ChEBI" id="CHEBI:15378"/>
        <dbReference type="ChEBI" id="CHEBI:17544"/>
        <dbReference type="ChEBI" id="CHEBI:29985"/>
        <dbReference type="ChEBI" id="CHEBI:30616"/>
        <dbReference type="ChEBI" id="CHEBI:43474"/>
        <dbReference type="ChEBI" id="CHEBI:58228"/>
        <dbReference type="ChEBI" id="CHEBI:58359"/>
        <dbReference type="ChEBI" id="CHEBI:456216"/>
        <dbReference type="EC" id="6.3.5.5"/>
    </reaction>
</comment>
<dbReference type="InterPro" id="IPR036480">
    <property type="entry name" value="CarbP_synth_ssu_N_sf"/>
</dbReference>
<comment type="pathway">
    <text evidence="2 11">Amino-acid biosynthesis; L-arginine biosynthesis; carbamoyl phosphate from bicarbonate: step 1/1.</text>
</comment>
<dbReference type="STRING" id="474960.SAMN05216180_1157"/>
<evidence type="ECO:0000256" key="1">
    <source>
        <dbReference type="ARBA" id="ARBA00004812"/>
    </source>
</evidence>
<accession>A0A1H8A958</accession>
<dbReference type="GO" id="GO:0005524">
    <property type="term" value="F:ATP binding"/>
    <property type="evidence" value="ECO:0007669"/>
    <property type="project" value="UniProtKB-UniRule"/>
</dbReference>
<dbReference type="GO" id="GO:0006207">
    <property type="term" value="P:'de novo' pyrimidine nucleobase biosynthetic process"/>
    <property type="evidence" value="ECO:0007669"/>
    <property type="project" value="InterPro"/>
</dbReference>
<feature type="active site" evidence="11">
    <location>
        <position position="342"/>
    </location>
</feature>
<feature type="binding site" evidence="11">
    <location>
        <position position="231"/>
    </location>
    <ligand>
        <name>L-glutamine</name>
        <dbReference type="ChEBI" id="CHEBI:58359"/>
    </ligand>
</feature>
<dbReference type="InterPro" id="IPR002474">
    <property type="entry name" value="CarbamoylP_synth_ssu_N"/>
</dbReference>
<dbReference type="GO" id="GO:0004359">
    <property type="term" value="F:glutaminase activity"/>
    <property type="evidence" value="ECO:0007669"/>
    <property type="project" value="RHEA"/>
</dbReference>
<dbReference type="Proteomes" id="UP000199158">
    <property type="component" value="Unassembled WGS sequence"/>
</dbReference>
<dbReference type="SUPFAM" id="SSF52021">
    <property type="entry name" value="Carbamoyl phosphate synthetase, small subunit N-terminal domain"/>
    <property type="match status" value="1"/>
</dbReference>
<name>A0A1H8A958_9FIRM</name>
<dbReference type="NCBIfam" id="NF009475">
    <property type="entry name" value="PRK12838.1"/>
    <property type="match status" value="1"/>
</dbReference>
<evidence type="ECO:0000256" key="5">
    <source>
        <dbReference type="ARBA" id="ARBA00022741"/>
    </source>
</evidence>
<dbReference type="InterPro" id="IPR017926">
    <property type="entry name" value="GATASE"/>
</dbReference>
<dbReference type="HAMAP" id="MF_01209">
    <property type="entry name" value="CPSase_S_chain"/>
    <property type="match status" value="1"/>
</dbReference>
<evidence type="ECO:0000256" key="11">
    <source>
        <dbReference type="HAMAP-Rule" id="MF_01209"/>
    </source>
</evidence>
<comment type="catalytic activity">
    <reaction evidence="10 11">
        <text>L-glutamine + H2O = L-glutamate + NH4(+)</text>
        <dbReference type="Rhea" id="RHEA:15889"/>
        <dbReference type="ChEBI" id="CHEBI:15377"/>
        <dbReference type="ChEBI" id="CHEBI:28938"/>
        <dbReference type="ChEBI" id="CHEBI:29985"/>
        <dbReference type="ChEBI" id="CHEBI:58359"/>
    </reaction>
</comment>
<feature type="binding site" evidence="11">
    <location>
        <position position="302"/>
    </location>
    <ligand>
        <name>L-glutamine</name>
        <dbReference type="ChEBI" id="CHEBI:58359"/>
    </ligand>
</feature>
<feature type="active site" evidence="11">
    <location>
        <position position="344"/>
    </location>
</feature>
<evidence type="ECO:0000256" key="3">
    <source>
        <dbReference type="ARBA" id="ARBA00007800"/>
    </source>
</evidence>
<dbReference type="InterPro" id="IPR006274">
    <property type="entry name" value="CarbamoylP_synth_ssu"/>
</dbReference>
<keyword evidence="14" id="KW-1185">Reference proteome</keyword>
<comment type="pathway">
    <text evidence="1 11">Pyrimidine metabolism; UMP biosynthesis via de novo pathway; (S)-dihydroorotate from bicarbonate: step 1/3.</text>
</comment>
<comment type="similarity">
    <text evidence="3 11">Belongs to the CarA family.</text>
</comment>
<dbReference type="CDD" id="cd01744">
    <property type="entry name" value="GATase1_CPSase"/>
    <property type="match status" value="1"/>
</dbReference>
<keyword evidence="7 11" id="KW-0315">Glutamine amidotransferase</keyword>
<evidence type="ECO:0000256" key="9">
    <source>
        <dbReference type="ARBA" id="ARBA00048816"/>
    </source>
</evidence>
<feature type="binding site" evidence="11">
    <location>
        <position position="261"/>
    </location>
    <ligand>
        <name>L-glutamine</name>
        <dbReference type="ChEBI" id="CHEBI:58359"/>
    </ligand>
</feature>
<feature type="binding site" evidence="11">
    <location>
        <position position="229"/>
    </location>
    <ligand>
        <name>L-glutamine</name>
        <dbReference type="ChEBI" id="CHEBI:58359"/>
    </ligand>
</feature>
<keyword evidence="8 11" id="KW-0665">Pyrimidine biosynthesis</keyword>
<dbReference type="EC" id="6.3.5.5" evidence="11"/>
<dbReference type="FunFam" id="3.50.30.20:FF:000001">
    <property type="entry name" value="Carbamoyl-phosphate synthase small chain"/>
    <property type="match status" value="1"/>
</dbReference>
<dbReference type="GO" id="GO:0006541">
    <property type="term" value="P:glutamine metabolic process"/>
    <property type="evidence" value="ECO:0007669"/>
    <property type="project" value="InterPro"/>
</dbReference>
<dbReference type="InterPro" id="IPR029062">
    <property type="entry name" value="Class_I_gatase-like"/>
</dbReference>
<evidence type="ECO:0000313" key="13">
    <source>
        <dbReference type="EMBL" id="SEM66444.1"/>
    </source>
</evidence>
<dbReference type="PRINTS" id="PR00099">
    <property type="entry name" value="CPSGATASE"/>
</dbReference>
<dbReference type="GO" id="GO:0004088">
    <property type="term" value="F:carbamoyl-phosphate synthase (glutamine-hydrolyzing) activity"/>
    <property type="evidence" value="ECO:0007669"/>
    <property type="project" value="UniProtKB-UniRule"/>
</dbReference>
<dbReference type="Gene3D" id="3.40.50.880">
    <property type="match status" value="1"/>
</dbReference>
<feature type="domain" description="Carbamoyl-phosphate synthase small subunit N-terminal" evidence="12">
    <location>
        <begin position="8"/>
        <end position="138"/>
    </location>
</feature>
<keyword evidence="11" id="KW-0028">Amino-acid biosynthesis</keyword>
<reference evidence="13 14" key="1">
    <citation type="submission" date="2016-10" db="EMBL/GenBank/DDBJ databases">
        <authorList>
            <person name="de Groot N.N."/>
        </authorList>
    </citation>
    <scope>NUCLEOTIDE SEQUENCE [LARGE SCALE GENOMIC DNA]</scope>
    <source>
        <strain evidence="13 14">CGMCC 1.5070</strain>
    </source>
</reference>
<evidence type="ECO:0000256" key="2">
    <source>
        <dbReference type="ARBA" id="ARBA00005077"/>
    </source>
</evidence>
<dbReference type="GO" id="GO:0006526">
    <property type="term" value="P:L-arginine biosynthetic process"/>
    <property type="evidence" value="ECO:0007669"/>
    <property type="project" value="UniProtKB-UniRule"/>
</dbReference>
<evidence type="ECO:0000259" key="12">
    <source>
        <dbReference type="SMART" id="SM01097"/>
    </source>
</evidence>
<dbReference type="Pfam" id="PF00988">
    <property type="entry name" value="CPSase_sm_chain"/>
    <property type="match status" value="1"/>
</dbReference>
<dbReference type="InterPro" id="IPR050472">
    <property type="entry name" value="Anth_synth/Amidotransfase"/>
</dbReference>
<evidence type="ECO:0000256" key="7">
    <source>
        <dbReference type="ARBA" id="ARBA00022962"/>
    </source>
</evidence>
<sequence>MSNIQQSKQATLLLEDGTIFKGKSFGAQGSAIGEVVFTTGAVGFQETITDPSYCGQIITQTFPLTGNYGINSEDCESAKSYAAGYIAREWCSEPSNFRSEQTIDAFLKEQGIIGICDIDTRSLTIHLRENGTMNGMITTDIITDKSALLHKLKAYKLTDTVETVSVKQNTLYHAEKSCKGTVALYDFGCKQSIINGITAQGYDVVAMPYHTPLTGAMRLNPNGIVLAGGPGSPDDYKDMIDNIKPLLKGDLPVMGVGLGHQLLACAAGGKVTKMKHGHRGGNQPVIDIRLNKTFVTAQNHSYTVECASLSENVCEVFCHNINDKTCEGILYKNAPAFSIQFHPEAFTGTGDTHYYLNEFVNMMNARGIK</sequence>
<dbReference type="PROSITE" id="PS51273">
    <property type="entry name" value="GATASE_TYPE_1"/>
    <property type="match status" value="1"/>
</dbReference>
<dbReference type="SUPFAM" id="SSF52317">
    <property type="entry name" value="Class I glutamine amidotransferase-like"/>
    <property type="match status" value="1"/>
</dbReference>
<dbReference type="PANTHER" id="PTHR43418:SF7">
    <property type="entry name" value="CARBAMOYL-PHOSPHATE SYNTHASE SMALL CHAIN"/>
    <property type="match status" value="1"/>
</dbReference>
<comment type="subunit">
    <text evidence="11">Composed of two chains; the small (or glutamine) chain promotes the hydrolysis of glutamine to ammonia, which is used by the large (or ammonia) chain to synthesize carbamoyl phosphate. Tetramer of heterodimers (alpha,beta)4.</text>
</comment>
<dbReference type="EMBL" id="FOCG01000001">
    <property type="protein sequence ID" value="SEM66444.1"/>
    <property type="molecule type" value="Genomic_DNA"/>
</dbReference>
<dbReference type="PRINTS" id="PR00097">
    <property type="entry name" value="ANTSNTHASEII"/>
</dbReference>
<dbReference type="Gene3D" id="3.50.30.20">
    <property type="entry name" value="Carbamoyl-phosphate synthase small subunit, N-terminal domain"/>
    <property type="match status" value="1"/>
</dbReference>
<evidence type="ECO:0000256" key="10">
    <source>
        <dbReference type="ARBA" id="ARBA00049285"/>
    </source>
</evidence>
<evidence type="ECO:0000256" key="6">
    <source>
        <dbReference type="ARBA" id="ARBA00022840"/>
    </source>
</evidence>
<dbReference type="SMART" id="SM01097">
    <property type="entry name" value="CPSase_sm_chain"/>
    <property type="match status" value="1"/>
</dbReference>
<dbReference type="UniPathway" id="UPA00070">
    <property type="reaction ID" value="UER00115"/>
</dbReference>
<evidence type="ECO:0000256" key="4">
    <source>
        <dbReference type="ARBA" id="ARBA00022598"/>
    </source>
</evidence>
<dbReference type="PANTHER" id="PTHR43418">
    <property type="entry name" value="MULTIFUNCTIONAL TRYPTOPHAN BIOSYNTHESIS PROTEIN-RELATED"/>
    <property type="match status" value="1"/>
</dbReference>
<comment type="function">
    <text evidence="11">Small subunit of the glutamine-dependent carbamoyl phosphate synthetase (CPSase). CPSase catalyzes the formation of carbamoyl phosphate from the ammonia moiety of glutamine, carbonate, and phosphate donated by ATP, constituting the first step of 2 biosynthetic pathways, one leading to arginine and/or urea and the other to pyrimidine nucleotides. The small subunit (glutamine amidotransferase) binds and cleaves glutamine to supply the large subunit with the substrate ammonia.</text>
</comment>
<feature type="binding site" evidence="11">
    <location>
        <position position="299"/>
    </location>
    <ligand>
        <name>L-glutamine</name>
        <dbReference type="ChEBI" id="CHEBI:58359"/>
    </ligand>
</feature>